<dbReference type="AlphaFoldDB" id="A0A9P8AFH9"/>
<dbReference type="Gene3D" id="3.10.450.50">
    <property type="match status" value="1"/>
</dbReference>
<dbReference type="RefSeq" id="XP_043016159.1">
    <property type="nucleotide sequence ID" value="XM_043147450.1"/>
</dbReference>
<evidence type="ECO:0000256" key="1">
    <source>
        <dbReference type="SAM" id="MobiDB-lite"/>
    </source>
</evidence>
<dbReference type="InterPro" id="IPR018222">
    <property type="entry name" value="Nuclear_transport_factor_2_euk"/>
</dbReference>
<dbReference type="InterPro" id="IPR045875">
    <property type="entry name" value="NTF2"/>
</dbReference>
<feature type="region of interest" description="Disordered" evidence="1">
    <location>
        <begin position="110"/>
        <end position="130"/>
    </location>
</feature>
<dbReference type="CDD" id="cd00780">
    <property type="entry name" value="NTF2"/>
    <property type="match status" value="1"/>
</dbReference>
<comment type="caution">
    <text evidence="3">The sequence shown here is derived from an EMBL/GenBank/DDBJ whole genome shotgun (WGS) entry which is preliminary data.</text>
</comment>
<dbReference type="PROSITE" id="PS50177">
    <property type="entry name" value="NTF2_DOMAIN"/>
    <property type="match status" value="1"/>
</dbReference>
<gene>
    <name evidence="3" type="ORF">E1B28_001511</name>
</gene>
<sequence>MTTSAPTVGSPPSAGLTRDDITIATRAADSFIKLYYTAYDSSTRLSDLPNFYRPTSSITWNGNPLQGSDGVKRLIEKMPPTKHEMLSFDCHPIPGSTPPSLFVNVSGNVTHGRQHPPPTSQARSNTRSVDGHPRVFSQIFMLVPDPNVPPNPGEGTKYYVSVDALRFVG</sequence>
<dbReference type="KEGG" id="more:E1B28_001511"/>
<keyword evidence="4" id="KW-1185">Reference proteome</keyword>
<proteinExistence type="predicted"/>
<dbReference type="InterPro" id="IPR032710">
    <property type="entry name" value="NTF2-like_dom_sf"/>
</dbReference>
<dbReference type="Proteomes" id="UP001049176">
    <property type="component" value="Chromosome 1"/>
</dbReference>
<reference evidence="3" key="1">
    <citation type="journal article" date="2021" name="Genome Biol. Evol.">
        <title>The assembled and annotated genome of the fairy-ring fungus Marasmius oreades.</title>
        <authorList>
            <person name="Hiltunen M."/>
            <person name="Ament-Velasquez S.L."/>
            <person name="Johannesson H."/>
        </authorList>
    </citation>
    <scope>NUCLEOTIDE SEQUENCE</scope>
    <source>
        <strain evidence="3">03SP1</strain>
    </source>
</reference>
<dbReference type="EMBL" id="CM032181">
    <property type="protein sequence ID" value="KAG7099689.1"/>
    <property type="molecule type" value="Genomic_DNA"/>
</dbReference>
<dbReference type="GO" id="GO:0006913">
    <property type="term" value="P:nucleocytoplasmic transport"/>
    <property type="evidence" value="ECO:0007669"/>
    <property type="project" value="InterPro"/>
</dbReference>
<dbReference type="InterPro" id="IPR002075">
    <property type="entry name" value="NTF2_dom"/>
</dbReference>
<organism evidence="3 4">
    <name type="scientific">Marasmius oreades</name>
    <name type="common">fairy-ring Marasmius</name>
    <dbReference type="NCBI Taxonomy" id="181124"/>
    <lineage>
        <taxon>Eukaryota</taxon>
        <taxon>Fungi</taxon>
        <taxon>Dikarya</taxon>
        <taxon>Basidiomycota</taxon>
        <taxon>Agaricomycotina</taxon>
        <taxon>Agaricomycetes</taxon>
        <taxon>Agaricomycetidae</taxon>
        <taxon>Agaricales</taxon>
        <taxon>Marasmiineae</taxon>
        <taxon>Marasmiaceae</taxon>
        <taxon>Marasmius</taxon>
    </lineage>
</organism>
<evidence type="ECO:0000313" key="3">
    <source>
        <dbReference type="EMBL" id="KAG7099689.1"/>
    </source>
</evidence>
<dbReference type="PANTHER" id="PTHR12612">
    <property type="entry name" value="NUCLEAR TRANSPORT FACTOR 2"/>
    <property type="match status" value="1"/>
</dbReference>
<protein>
    <recommendedName>
        <fullName evidence="2">NTF2 domain-containing protein</fullName>
    </recommendedName>
</protein>
<evidence type="ECO:0000259" key="2">
    <source>
        <dbReference type="PROSITE" id="PS50177"/>
    </source>
</evidence>
<dbReference type="OrthoDB" id="25408at2759"/>
<feature type="domain" description="NTF2" evidence="2">
    <location>
        <begin position="27"/>
        <end position="167"/>
    </location>
</feature>
<name>A0A9P8AFH9_9AGAR</name>
<dbReference type="GeneID" id="66070587"/>
<dbReference type="Pfam" id="PF02136">
    <property type="entry name" value="NTF2"/>
    <property type="match status" value="1"/>
</dbReference>
<evidence type="ECO:0000313" key="4">
    <source>
        <dbReference type="Proteomes" id="UP001049176"/>
    </source>
</evidence>
<dbReference type="SUPFAM" id="SSF54427">
    <property type="entry name" value="NTF2-like"/>
    <property type="match status" value="1"/>
</dbReference>
<accession>A0A9P8AFH9</accession>